<reference evidence="1" key="2">
    <citation type="journal article" date="2021" name="PeerJ">
        <title>Extensive microbial diversity within the chicken gut microbiome revealed by metagenomics and culture.</title>
        <authorList>
            <person name="Gilroy R."/>
            <person name="Ravi A."/>
            <person name="Getino M."/>
            <person name="Pursley I."/>
            <person name="Horton D.L."/>
            <person name="Alikhan N.F."/>
            <person name="Baker D."/>
            <person name="Gharbi K."/>
            <person name="Hall N."/>
            <person name="Watson M."/>
            <person name="Adriaenssens E.M."/>
            <person name="Foster-Nyarko E."/>
            <person name="Jarju S."/>
            <person name="Secka A."/>
            <person name="Antonio M."/>
            <person name="Oren A."/>
            <person name="Chaudhuri R.R."/>
            <person name="La Ragione R."/>
            <person name="Hildebrand F."/>
            <person name="Pallen M.J."/>
        </authorList>
    </citation>
    <scope>NUCLEOTIDE SEQUENCE</scope>
    <source>
        <strain evidence="1">10192</strain>
    </source>
</reference>
<proteinExistence type="predicted"/>
<name>A0A9D9DPN4_9BACT</name>
<organism evidence="1 2">
    <name type="scientific">Candidatus Scatousia excrementipullorum</name>
    <dbReference type="NCBI Taxonomy" id="2840936"/>
    <lineage>
        <taxon>Bacteria</taxon>
        <taxon>Candidatus Scatousia</taxon>
    </lineage>
</organism>
<dbReference type="AlphaFoldDB" id="A0A9D9DPN4"/>
<dbReference type="Proteomes" id="UP000823632">
    <property type="component" value="Unassembled WGS sequence"/>
</dbReference>
<dbReference type="InterPro" id="IPR005358">
    <property type="entry name" value="Puta_zinc/iron-chelating_dom"/>
</dbReference>
<sequence length="217" mass="25187">MFNNYLIYLAFITAKITKFFEAQKPYIRCKKGCAMCCKNAEFPYTKIEFQYLMSGVSLLDKDIKKNILKNIQSVLKERSMFNAETFKYSCPFLIDNVCAVYNYRGIICRSFGLMNIGTDGRVKVPFCCYQGMNCSNVIDEETHMISPEKFKASGFKEIPSAYNVNYYFLTDPDFEKTFGFEFGDIKPLIDWFLDNESLGFNPFEILEGKNENSRVLK</sequence>
<evidence type="ECO:0000313" key="2">
    <source>
        <dbReference type="Proteomes" id="UP000823632"/>
    </source>
</evidence>
<evidence type="ECO:0000313" key="1">
    <source>
        <dbReference type="EMBL" id="MBO8429880.1"/>
    </source>
</evidence>
<accession>A0A9D9DPN4</accession>
<reference evidence="1" key="1">
    <citation type="submission" date="2020-10" db="EMBL/GenBank/DDBJ databases">
        <authorList>
            <person name="Gilroy R."/>
        </authorList>
    </citation>
    <scope>NUCLEOTIDE SEQUENCE</scope>
    <source>
        <strain evidence="1">10192</strain>
    </source>
</reference>
<protein>
    <submittedName>
        <fullName evidence="1">YkgJ family cysteine cluster protein</fullName>
    </submittedName>
</protein>
<comment type="caution">
    <text evidence="1">The sequence shown here is derived from an EMBL/GenBank/DDBJ whole genome shotgun (WGS) entry which is preliminary data.</text>
</comment>
<dbReference type="Pfam" id="PF03692">
    <property type="entry name" value="CxxCxxCC"/>
    <property type="match status" value="1"/>
</dbReference>
<dbReference type="EMBL" id="JADIND010000014">
    <property type="protein sequence ID" value="MBO8429880.1"/>
    <property type="molecule type" value="Genomic_DNA"/>
</dbReference>
<gene>
    <name evidence="1" type="ORF">IAC76_00695</name>
</gene>